<protein>
    <recommendedName>
        <fullName evidence="5">RanBP2-type domain-containing protein</fullName>
    </recommendedName>
</protein>
<keyword evidence="7" id="KW-1185">Reference proteome</keyword>
<dbReference type="PANTHER" id="PTHR23111:SF41">
    <property type="entry name" value="ZINC FINGER RAN-BINDING DOMAIN-CONTAINING PROTEIN 2-LIKE"/>
    <property type="match status" value="1"/>
</dbReference>
<keyword evidence="1" id="KW-0479">Metal-binding</keyword>
<dbReference type="GO" id="GO:0005737">
    <property type="term" value="C:cytoplasm"/>
    <property type="evidence" value="ECO:0007669"/>
    <property type="project" value="TreeGrafter"/>
</dbReference>
<evidence type="ECO:0000256" key="3">
    <source>
        <dbReference type="ARBA" id="ARBA00022833"/>
    </source>
</evidence>
<evidence type="ECO:0000313" key="7">
    <source>
        <dbReference type="Proteomes" id="UP001289374"/>
    </source>
</evidence>
<dbReference type="SUPFAM" id="SSF90209">
    <property type="entry name" value="Ran binding protein zinc finger-like"/>
    <property type="match status" value="2"/>
</dbReference>
<keyword evidence="3" id="KW-0862">Zinc</keyword>
<reference evidence="6" key="1">
    <citation type="submission" date="2020-06" db="EMBL/GenBank/DDBJ databases">
        <authorList>
            <person name="Li T."/>
            <person name="Hu X."/>
            <person name="Zhang T."/>
            <person name="Song X."/>
            <person name="Zhang H."/>
            <person name="Dai N."/>
            <person name="Sheng W."/>
            <person name="Hou X."/>
            <person name="Wei L."/>
        </authorList>
    </citation>
    <scope>NUCLEOTIDE SEQUENCE</scope>
    <source>
        <strain evidence="6">K16</strain>
        <tissue evidence="6">Leaf</tissue>
    </source>
</reference>
<reference evidence="6" key="2">
    <citation type="journal article" date="2024" name="Plant">
        <title>Genomic evolution and insights into agronomic trait innovations of Sesamum species.</title>
        <authorList>
            <person name="Miao H."/>
            <person name="Wang L."/>
            <person name="Qu L."/>
            <person name="Liu H."/>
            <person name="Sun Y."/>
            <person name="Le M."/>
            <person name="Wang Q."/>
            <person name="Wei S."/>
            <person name="Zheng Y."/>
            <person name="Lin W."/>
            <person name="Duan Y."/>
            <person name="Cao H."/>
            <person name="Xiong S."/>
            <person name="Wang X."/>
            <person name="Wei L."/>
            <person name="Li C."/>
            <person name="Ma Q."/>
            <person name="Ju M."/>
            <person name="Zhao R."/>
            <person name="Li G."/>
            <person name="Mu C."/>
            <person name="Tian Q."/>
            <person name="Mei H."/>
            <person name="Zhang T."/>
            <person name="Gao T."/>
            <person name="Zhang H."/>
        </authorList>
    </citation>
    <scope>NUCLEOTIDE SEQUENCE</scope>
    <source>
        <strain evidence="6">K16</strain>
    </source>
</reference>
<dbReference type="PANTHER" id="PTHR23111">
    <property type="entry name" value="ZINC FINGER PROTEIN"/>
    <property type="match status" value="1"/>
</dbReference>
<dbReference type="GO" id="GO:0003729">
    <property type="term" value="F:mRNA binding"/>
    <property type="evidence" value="ECO:0007669"/>
    <property type="project" value="TreeGrafter"/>
</dbReference>
<dbReference type="InterPro" id="IPR001876">
    <property type="entry name" value="Znf_RanBP2"/>
</dbReference>
<evidence type="ECO:0000256" key="4">
    <source>
        <dbReference type="PROSITE-ProRule" id="PRU00322"/>
    </source>
</evidence>
<dbReference type="InterPro" id="IPR036443">
    <property type="entry name" value="Znf_RanBP2_sf"/>
</dbReference>
<dbReference type="PROSITE" id="PS01358">
    <property type="entry name" value="ZF_RANBP2_1"/>
    <property type="match status" value="2"/>
</dbReference>
<dbReference type="SMART" id="SM00547">
    <property type="entry name" value="ZnF_RBZ"/>
    <property type="match status" value="2"/>
</dbReference>
<feature type="domain" description="RanBP2-type" evidence="5">
    <location>
        <begin position="211"/>
        <end position="240"/>
    </location>
</feature>
<proteinExistence type="predicted"/>
<keyword evidence="2 4" id="KW-0863">Zinc-finger</keyword>
<dbReference type="AlphaFoldDB" id="A0AAE1WJW9"/>
<sequence>MSAEMYLDKFPSRSAIALFEFPTRILDLVSIGVVAAIFTAAYPFLYKFLDVSEVDNIYVKYGAVWMQGRGTVPRASLIYSCVDLDVSSLPFFSLDMQFLSADLSLRYPFEFFPNSSTNHNFRTVIVQEFTYSTSLGWDFTMDWWSVNASSLFLNSHRLPRVPSSQRKQLGRYAKRCRLRCILNFHNFAFGIPSLGNNLKLTQEIIRDRMSRQGDWMCAACQHLNFQKRDSCQRCSCPKYATGVDVSAYAMQKNEVLAGDWYCGALNCGAHNYASRTSCYRCCASKDYCGYVLKSWHLLATHATLFPVGKLATGFAQGRSATNARRLEILEQCKDIEPTKSCMQFYHGITSFGSDWFQLPFLSSLRPRRIVYVISICTVLNVPCNSE</sequence>
<dbReference type="EMBL" id="JACGWL010000009">
    <property type="protein sequence ID" value="KAK4394527.1"/>
    <property type="molecule type" value="Genomic_DNA"/>
</dbReference>
<accession>A0AAE1WJW9</accession>
<evidence type="ECO:0000256" key="2">
    <source>
        <dbReference type="ARBA" id="ARBA00022771"/>
    </source>
</evidence>
<dbReference type="Gene3D" id="4.10.1060.10">
    <property type="entry name" value="Zinc finger, RanBP2-type"/>
    <property type="match status" value="2"/>
</dbReference>
<feature type="domain" description="RanBP2-type" evidence="5">
    <location>
        <begin position="256"/>
        <end position="287"/>
    </location>
</feature>
<comment type="caution">
    <text evidence="6">The sequence shown here is derived from an EMBL/GenBank/DDBJ whole genome shotgun (WGS) entry which is preliminary data.</text>
</comment>
<dbReference type="GO" id="GO:0008270">
    <property type="term" value="F:zinc ion binding"/>
    <property type="evidence" value="ECO:0007669"/>
    <property type="project" value="UniProtKB-KW"/>
</dbReference>
<evidence type="ECO:0000256" key="1">
    <source>
        <dbReference type="ARBA" id="ARBA00022723"/>
    </source>
</evidence>
<evidence type="ECO:0000313" key="6">
    <source>
        <dbReference type="EMBL" id="KAK4394527.1"/>
    </source>
</evidence>
<evidence type="ECO:0000259" key="5">
    <source>
        <dbReference type="PROSITE" id="PS50199"/>
    </source>
</evidence>
<organism evidence="6 7">
    <name type="scientific">Sesamum angolense</name>
    <dbReference type="NCBI Taxonomy" id="2727404"/>
    <lineage>
        <taxon>Eukaryota</taxon>
        <taxon>Viridiplantae</taxon>
        <taxon>Streptophyta</taxon>
        <taxon>Embryophyta</taxon>
        <taxon>Tracheophyta</taxon>
        <taxon>Spermatophyta</taxon>
        <taxon>Magnoliopsida</taxon>
        <taxon>eudicotyledons</taxon>
        <taxon>Gunneridae</taxon>
        <taxon>Pentapetalae</taxon>
        <taxon>asterids</taxon>
        <taxon>lamiids</taxon>
        <taxon>Lamiales</taxon>
        <taxon>Pedaliaceae</taxon>
        <taxon>Sesamum</taxon>
    </lineage>
</organism>
<gene>
    <name evidence="6" type="ORF">Sango_1607000</name>
</gene>
<dbReference type="Proteomes" id="UP001289374">
    <property type="component" value="Unassembled WGS sequence"/>
</dbReference>
<name>A0AAE1WJW9_9LAMI</name>
<dbReference type="PROSITE" id="PS50199">
    <property type="entry name" value="ZF_RANBP2_2"/>
    <property type="match status" value="2"/>
</dbReference>